<dbReference type="AlphaFoldDB" id="A0A9K3JL40"/>
<evidence type="ECO:0000259" key="4">
    <source>
        <dbReference type="PROSITE" id="PS50158"/>
    </source>
</evidence>
<feature type="domain" description="CCHC-type" evidence="4">
    <location>
        <begin position="436"/>
        <end position="451"/>
    </location>
</feature>
<dbReference type="Gramene" id="mRNA:HanXRQr2_Chr02g0046941">
    <property type="protein sequence ID" value="CDS:HanXRQr2_Chr02g0046941.1"/>
    <property type="gene ID" value="HanXRQr2_Chr02g0046941"/>
</dbReference>
<dbReference type="PANTHER" id="PTHR34676">
    <property type="entry name" value="DUF4219 DOMAIN-CONTAINING PROTEIN-RELATED"/>
    <property type="match status" value="1"/>
</dbReference>
<dbReference type="GO" id="GO:0008270">
    <property type="term" value="F:zinc ion binding"/>
    <property type="evidence" value="ECO:0007669"/>
    <property type="project" value="UniProtKB-KW"/>
</dbReference>
<feature type="coiled-coil region" evidence="2">
    <location>
        <begin position="684"/>
        <end position="746"/>
    </location>
</feature>
<keyword evidence="2" id="KW-0175">Coiled coil</keyword>
<dbReference type="PROSITE" id="PS50158">
    <property type="entry name" value="ZF_CCHC"/>
    <property type="match status" value="1"/>
</dbReference>
<feature type="compositionally biased region" description="Low complexity" evidence="3">
    <location>
        <begin position="300"/>
        <end position="328"/>
    </location>
</feature>
<evidence type="ECO:0000313" key="6">
    <source>
        <dbReference type="Proteomes" id="UP000215914"/>
    </source>
</evidence>
<feature type="region of interest" description="Disordered" evidence="3">
    <location>
        <begin position="300"/>
        <end position="338"/>
    </location>
</feature>
<feature type="compositionally biased region" description="Low complexity" evidence="3">
    <location>
        <begin position="483"/>
        <end position="494"/>
    </location>
</feature>
<dbReference type="Proteomes" id="UP000215914">
    <property type="component" value="Unassembled WGS sequence"/>
</dbReference>
<dbReference type="PANTHER" id="PTHR34676:SF28">
    <property type="entry name" value="ZINC FINGER, CCHC-TYPE, RIBONUCLEASE H-LIKE DOMAIN, GAG-PRE-INTEGRASE DOMAIN PROTEIN-RELATED"/>
    <property type="match status" value="1"/>
</dbReference>
<dbReference type="EMBL" id="MNCJ02000317">
    <property type="protein sequence ID" value="KAF5816918.1"/>
    <property type="molecule type" value="Genomic_DNA"/>
</dbReference>
<name>A0A9K3JL40_HELAN</name>
<keyword evidence="1" id="KW-0479">Metal-binding</keyword>
<proteinExistence type="predicted"/>
<accession>A0A9K3JL40</accession>
<dbReference type="InterPro" id="IPR036875">
    <property type="entry name" value="Znf_CCHC_sf"/>
</dbReference>
<evidence type="ECO:0000256" key="3">
    <source>
        <dbReference type="SAM" id="MobiDB-lite"/>
    </source>
</evidence>
<dbReference type="Pfam" id="PF00098">
    <property type="entry name" value="zf-CCHC"/>
    <property type="match status" value="1"/>
</dbReference>
<protein>
    <submittedName>
        <fullName evidence="5">Transcription factor interactor and regulator CCHC(Zn) family</fullName>
    </submittedName>
</protein>
<keyword evidence="1" id="KW-0862">Zinc</keyword>
<feature type="region of interest" description="Disordered" evidence="3">
    <location>
        <begin position="448"/>
        <end position="495"/>
    </location>
</feature>
<keyword evidence="6" id="KW-1185">Reference proteome</keyword>
<sequence length="831" mass="92912">MRAIAPPQAAMITANQWALVTNQSSSIQAMMQNDIETGTSTKPPKLNHINDWGWWKERLRTYVQGQGQDLWMCFFTPFENELEVAGSNPETYSTMSNDDKKKYELEKKAFMILTQALHRDIYHQFVYCTTTKSLWDMLTLRCEGNAQSRKIKQELLKKEFEGFTCLENETLAELSTRFHHLLSEMFAFKVTATPQEMVKRFADSLPAKWSGYLEILKENGVLDTITVYELIQKLENKDVEEKLKAKRTLTPQNPKMYFGIAGGISGEKPASQHAKLQTAFISNTGPSTTNQFDPSAYTQMYSRSDSSSQQQQQQPQQQGFYGSSSSFQATSNPNTVRLDTSNFSKVSVEIAKEHMEMLNTLVSAYCGLVAGQIGNINLTNEDYQQVDKEEFEMMDIKWALASAIRRAKEFMERTGRTNLESNNNTKYGFDKNVVTCFNCGEKGHFKRECQKPSKQGNQNPFRNQRQPQQQQNNNSDRQIVPVGGNTSGSTNTNSHRGLVVQADEICNWSLQLGEGGNGGTACYAKVVEKVVEPVSAGESSEDEDSSGYSGSMNGESRDAGDAGDLSSDALDLEVEELLAEAEALCKRRSILCQKSAGTSEKLAKFFSEDGSFSFHTAFMAHVEGQTSQVCDTNSDSTSASVECAKCLEYAEKESLFEITQKHNQELIVDLSKATEANLFLTRNEKEFKETIASLRHDVSELQKAVLRKQHANNNLIDTIEKQMGELATARCECETIKQKLESYSNSRYVLDHIIDVQRKKGDTKCIGYKSCPPPMNHNYSKLPNDEDMPRFEPTVPLGPDDFAAGLGFTTGTSSSGQSESENVSDSSCVKE</sequence>
<dbReference type="InterPro" id="IPR001878">
    <property type="entry name" value="Znf_CCHC"/>
</dbReference>
<dbReference type="Gene3D" id="4.10.60.10">
    <property type="entry name" value="Zinc finger, CCHC-type"/>
    <property type="match status" value="1"/>
</dbReference>
<dbReference type="Pfam" id="PF14223">
    <property type="entry name" value="Retrotran_gag_2"/>
    <property type="match status" value="1"/>
</dbReference>
<dbReference type="SMART" id="SM00343">
    <property type="entry name" value="ZnF_C2HC"/>
    <property type="match status" value="1"/>
</dbReference>
<evidence type="ECO:0000256" key="1">
    <source>
        <dbReference type="PROSITE-ProRule" id="PRU00047"/>
    </source>
</evidence>
<evidence type="ECO:0000256" key="2">
    <source>
        <dbReference type="SAM" id="Coils"/>
    </source>
</evidence>
<feature type="region of interest" description="Disordered" evidence="3">
    <location>
        <begin position="534"/>
        <end position="565"/>
    </location>
</feature>
<dbReference type="GO" id="GO:0003676">
    <property type="term" value="F:nucleic acid binding"/>
    <property type="evidence" value="ECO:0007669"/>
    <property type="project" value="InterPro"/>
</dbReference>
<feature type="compositionally biased region" description="Low complexity" evidence="3">
    <location>
        <begin position="813"/>
        <end position="831"/>
    </location>
</feature>
<feature type="compositionally biased region" description="Low complexity" evidence="3">
    <location>
        <begin position="455"/>
        <end position="474"/>
    </location>
</feature>
<organism evidence="5 6">
    <name type="scientific">Helianthus annuus</name>
    <name type="common">Common sunflower</name>
    <dbReference type="NCBI Taxonomy" id="4232"/>
    <lineage>
        <taxon>Eukaryota</taxon>
        <taxon>Viridiplantae</taxon>
        <taxon>Streptophyta</taxon>
        <taxon>Embryophyta</taxon>
        <taxon>Tracheophyta</taxon>
        <taxon>Spermatophyta</taxon>
        <taxon>Magnoliopsida</taxon>
        <taxon>eudicotyledons</taxon>
        <taxon>Gunneridae</taxon>
        <taxon>Pentapetalae</taxon>
        <taxon>asterids</taxon>
        <taxon>campanulids</taxon>
        <taxon>Asterales</taxon>
        <taxon>Asteraceae</taxon>
        <taxon>Asteroideae</taxon>
        <taxon>Heliantheae alliance</taxon>
        <taxon>Heliantheae</taxon>
        <taxon>Helianthus</taxon>
    </lineage>
</organism>
<feature type="compositionally biased region" description="Polar residues" evidence="3">
    <location>
        <begin position="329"/>
        <end position="338"/>
    </location>
</feature>
<evidence type="ECO:0000313" key="5">
    <source>
        <dbReference type="EMBL" id="KAF5816918.1"/>
    </source>
</evidence>
<feature type="region of interest" description="Disordered" evidence="3">
    <location>
        <begin position="802"/>
        <end position="831"/>
    </location>
</feature>
<reference evidence="5" key="1">
    <citation type="journal article" date="2017" name="Nature">
        <title>The sunflower genome provides insights into oil metabolism, flowering and Asterid evolution.</title>
        <authorList>
            <person name="Badouin H."/>
            <person name="Gouzy J."/>
            <person name="Grassa C.J."/>
            <person name="Murat F."/>
            <person name="Staton S.E."/>
            <person name="Cottret L."/>
            <person name="Lelandais-Briere C."/>
            <person name="Owens G.L."/>
            <person name="Carrere S."/>
            <person name="Mayjonade B."/>
            <person name="Legrand L."/>
            <person name="Gill N."/>
            <person name="Kane N.C."/>
            <person name="Bowers J.E."/>
            <person name="Hubner S."/>
            <person name="Bellec A."/>
            <person name="Berard A."/>
            <person name="Berges H."/>
            <person name="Blanchet N."/>
            <person name="Boniface M.C."/>
            <person name="Brunel D."/>
            <person name="Catrice O."/>
            <person name="Chaidir N."/>
            <person name="Claudel C."/>
            <person name="Donnadieu C."/>
            <person name="Faraut T."/>
            <person name="Fievet G."/>
            <person name="Helmstetter N."/>
            <person name="King M."/>
            <person name="Knapp S.J."/>
            <person name="Lai Z."/>
            <person name="Le Paslier M.C."/>
            <person name="Lippi Y."/>
            <person name="Lorenzon L."/>
            <person name="Mandel J.R."/>
            <person name="Marage G."/>
            <person name="Marchand G."/>
            <person name="Marquand E."/>
            <person name="Bret-Mestries E."/>
            <person name="Morien E."/>
            <person name="Nambeesan S."/>
            <person name="Nguyen T."/>
            <person name="Pegot-Espagnet P."/>
            <person name="Pouilly N."/>
            <person name="Raftis F."/>
            <person name="Sallet E."/>
            <person name="Schiex T."/>
            <person name="Thomas J."/>
            <person name="Vandecasteele C."/>
            <person name="Vares D."/>
            <person name="Vear F."/>
            <person name="Vautrin S."/>
            <person name="Crespi M."/>
            <person name="Mangin B."/>
            <person name="Burke J.M."/>
            <person name="Salse J."/>
            <person name="Munos S."/>
            <person name="Vincourt P."/>
            <person name="Rieseberg L.H."/>
            <person name="Langlade N.B."/>
        </authorList>
    </citation>
    <scope>NUCLEOTIDE SEQUENCE</scope>
    <source>
        <tissue evidence="5">Leaves</tissue>
    </source>
</reference>
<gene>
    <name evidence="5" type="ORF">HanXRQr2_Chr02g0046941</name>
</gene>
<dbReference type="SUPFAM" id="SSF57756">
    <property type="entry name" value="Retrovirus zinc finger-like domains"/>
    <property type="match status" value="1"/>
</dbReference>
<comment type="caution">
    <text evidence="5">The sequence shown here is derived from an EMBL/GenBank/DDBJ whole genome shotgun (WGS) entry which is preliminary data.</text>
</comment>
<reference evidence="5" key="2">
    <citation type="submission" date="2020-06" db="EMBL/GenBank/DDBJ databases">
        <title>Helianthus annuus Genome sequencing and assembly Release 2.</title>
        <authorList>
            <person name="Gouzy J."/>
            <person name="Langlade N."/>
            <person name="Munos S."/>
        </authorList>
    </citation>
    <scope>NUCLEOTIDE SEQUENCE</scope>
    <source>
        <tissue evidence="5">Leaves</tissue>
    </source>
</reference>
<keyword evidence="1" id="KW-0863">Zinc-finger</keyword>